<reference evidence="5" key="1">
    <citation type="submission" date="2010-07" db="EMBL/GenBank/DDBJ databases">
        <title>Complete sequence of Clostridium saccharolyticum WM1.</title>
        <authorList>
            <consortium name="US DOE Joint Genome Institute"/>
            <person name="Lucas S."/>
            <person name="Copeland A."/>
            <person name="Lapidus A."/>
            <person name="Cheng J.-F."/>
            <person name="Bruce D."/>
            <person name="Goodwin L."/>
            <person name="Pitluck S."/>
            <person name="Chertkov O."/>
            <person name="Detter J.C."/>
            <person name="Han C."/>
            <person name="Tapia R."/>
            <person name="Land M."/>
            <person name="Hauser L."/>
            <person name="Chang Y.-J."/>
            <person name="Jeffries C."/>
            <person name="Kyrpides N."/>
            <person name="Ivanova N."/>
            <person name="Mikhailova N."/>
            <person name="Mouttaki H."/>
            <person name="Lin L."/>
            <person name="Zhou J."/>
            <person name="Hemme C.L."/>
            <person name="Woyke T."/>
        </authorList>
    </citation>
    <scope>NUCLEOTIDE SEQUENCE [LARGE SCALE GENOMIC DNA]</scope>
    <source>
        <strain evidence="5">WM1</strain>
    </source>
</reference>
<dbReference type="InterPro" id="IPR001034">
    <property type="entry name" value="DeoR_HTH"/>
</dbReference>
<dbReference type="GO" id="GO:0003700">
    <property type="term" value="F:DNA-binding transcription factor activity"/>
    <property type="evidence" value="ECO:0007669"/>
    <property type="project" value="InterPro"/>
</dbReference>
<evidence type="ECO:0000259" key="4">
    <source>
        <dbReference type="PROSITE" id="PS50949"/>
    </source>
</evidence>
<dbReference type="KEGG" id="csh:Closa_4108"/>
<keyword evidence="2" id="KW-0238">DNA-binding</keyword>
<dbReference type="SUPFAM" id="SSF64288">
    <property type="entry name" value="Chorismate lyase-like"/>
    <property type="match status" value="1"/>
</dbReference>
<dbReference type="STRING" id="610130.Closa_4108"/>
<dbReference type="PRINTS" id="PR00035">
    <property type="entry name" value="HTHGNTR"/>
</dbReference>
<evidence type="ECO:0000313" key="6">
    <source>
        <dbReference type="Proteomes" id="UP000001662"/>
    </source>
</evidence>
<dbReference type="GO" id="GO:0045892">
    <property type="term" value="P:negative regulation of DNA-templated transcription"/>
    <property type="evidence" value="ECO:0007669"/>
    <property type="project" value="TreeGrafter"/>
</dbReference>
<dbReference type="InterPro" id="IPR011663">
    <property type="entry name" value="UTRA"/>
</dbReference>
<dbReference type="PANTHER" id="PTHR44846">
    <property type="entry name" value="MANNOSYL-D-GLYCERATE TRANSPORT/METABOLISM SYSTEM REPRESSOR MNGR-RELATED"/>
    <property type="match status" value="1"/>
</dbReference>
<keyword evidence="1" id="KW-0805">Transcription regulation</keyword>
<sequence length="254" mass="29202">MELHPMIKPNLSSSVKNYLYKYIRSLDLRGNTKLPPESELSVNLGVSRVTVRRALDELEKEGIVLRIHGRGTFVNPEAVNIQVNLMPGEEFSRLIESCGYKAAFEVADVRKRKAGEEVRRILQLESGEEIYEVEKVFLADGHPAIISIDRFACSLVGNALKREDVEKKSTFDILRRLGGCFIVRDKIRIETMNRGEMEHETVWGKKMECDSVLVFHGINYNQDNRPVIYDTELYDTKYIKFSLLRVKNVYEDGI</sequence>
<proteinExistence type="predicted"/>
<dbReference type="AlphaFoldDB" id="D9R2J2"/>
<evidence type="ECO:0000256" key="1">
    <source>
        <dbReference type="ARBA" id="ARBA00023015"/>
    </source>
</evidence>
<dbReference type="CDD" id="cd07377">
    <property type="entry name" value="WHTH_GntR"/>
    <property type="match status" value="1"/>
</dbReference>
<evidence type="ECO:0000313" key="5">
    <source>
        <dbReference type="EMBL" id="ADL06616.1"/>
    </source>
</evidence>
<protein>
    <submittedName>
        <fullName evidence="5">Transcriptional regulator, GntR family</fullName>
    </submittedName>
</protein>
<dbReference type="InterPro" id="IPR036388">
    <property type="entry name" value="WH-like_DNA-bd_sf"/>
</dbReference>
<dbReference type="PROSITE" id="PS50949">
    <property type="entry name" value="HTH_GNTR"/>
    <property type="match status" value="1"/>
</dbReference>
<dbReference type="InterPro" id="IPR028978">
    <property type="entry name" value="Chorismate_lyase_/UTRA_dom_sf"/>
</dbReference>
<gene>
    <name evidence="5" type="ordered locus">Closa_4108</name>
</gene>
<dbReference type="eggNOG" id="COG2188">
    <property type="taxonomic scope" value="Bacteria"/>
</dbReference>
<dbReference type="SMART" id="SM00345">
    <property type="entry name" value="HTH_GNTR"/>
    <property type="match status" value="1"/>
</dbReference>
<feature type="domain" description="HTH gntR-type" evidence="4">
    <location>
        <begin position="9"/>
        <end position="77"/>
    </location>
</feature>
<evidence type="ECO:0000256" key="2">
    <source>
        <dbReference type="ARBA" id="ARBA00023125"/>
    </source>
</evidence>
<dbReference type="Pfam" id="PF00392">
    <property type="entry name" value="GntR"/>
    <property type="match status" value="1"/>
</dbReference>
<dbReference type="PRINTS" id="PR00037">
    <property type="entry name" value="HTHLACR"/>
</dbReference>
<dbReference type="SUPFAM" id="SSF46785">
    <property type="entry name" value="Winged helix' DNA-binding domain"/>
    <property type="match status" value="1"/>
</dbReference>
<dbReference type="Proteomes" id="UP000001662">
    <property type="component" value="Chromosome"/>
</dbReference>
<dbReference type="InterPro" id="IPR036390">
    <property type="entry name" value="WH_DNA-bd_sf"/>
</dbReference>
<accession>D9R2J2</accession>
<dbReference type="PANTHER" id="PTHR44846:SF1">
    <property type="entry name" value="MANNOSYL-D-GLYCERATE TRANSPORT_METABOLISM SYSTEM REPRESSOR MNGR-RELATED"/>
    <property type="match status" value="1"/>
</dbReference>
<organism evidence="5 6">
    <name type="scientific">Lacrimispora saccharolytica (strain ATCC 35040 / DSM 2544 / NRCC 2533 / WM1)</name>
    <name type="common">Clostridium saccharolyticum</name>
    <dbReference type="NCBI Taxonomy" id="610130"/>
    <lineage>
        <taxon>Bacteria</taxon>
        <taxon>Bacillati</taxon>
        <taxon>Bacillota</taxon>
        <taxon>Clostridia</taxon>
        <taxon>Lachnospirales</taxon>
        <taxon>Lachnospiraceae</taxon>
        <taxon>Lacrimispora</taxon>
    </lineage>
</organism>
<dbReference type="PaxDb" id="610130-Closa_4108"/>
<dbReference type="GO" id="GO:0003677">
    <property type="term" value="F:DNA binding"/>
    <property type="evidence" value="ECO:0007669"/>
    <property type="project" value="UniProtKB-KW"/>
</dbReference>
<dbReference type="Pfam" id="PF07702">
    <property type="entry name" value="UTRA"/>
    <property type="match status" value="1"/>
</dbReference>
<dbReference type="Gene3D" id="3.40.1410.10">
    <property type="entry name" value="Chorismate lyase-like"/>
    <property type="match status" value="1"/>
</dbReference>
<name>D9R2J2_LACSW</name>
<dbReference type="InterPro" id="IPR050679">
    <property type="entry name" value="Bact_HTH_transcr_reg"/>
</dbReference>
<dbReference type="SMART" id="SM00866">
    <property type="entry name" value="UTRA"/>
    <property type="match status" value="1"/>
</dbReference>
<dbReference type="EMBL" id="CP002109">
    <property type="protein sequence ID" value="ADL06616.1"/>
    <property type="molecule type" value="Genomic_DNA"/>
</dbReference>
<dbReference type="InterPro" id="IPR000524">
    <property type="entry name" value="Tscrpt_reg_HTH_GntR"/>
</dbReference>
<keyword evidence="6" id="KW-1185">Reference proteome</keyword>
<dbReference type="Gene3D" id="1.10.10.10">
    <property type="entry name" value="Winged helix-like DNA-binding domain superfamily/Winged helix DNA-binding domain"/>
    <property type="match status" value="1"/>
</dbReference>
<dbReference type="HOGENOM" id="CLU_063236_4_0_9"/>
<keyword evidence="3" id="KW-0804">Transcription</keyword>
<evidence type="ECO:0000256" key="3">
    <source>
        <dbReference type="ARBA" id="ARBA00023163"/>
    </source>
</evidence>